<sequence>MNKTIAAAAALGMFGTVAHAQSSVTLYGLIDAPVARAGRRETHSGATRLVAPECVPAAMQAAGTARSSHRQMLIVTGPASGV</sequence>
<evidence type="ECO:0000313" key="3">
    <source>
        <dbReference type="Proteomes" id="UP000250416"/>
    </source>
</evidence>
<dbReference type="AlphaFoldDB" id="A0AAE8T737"/>
<dbReference type="EMBL" id="UARD01000059">
    <property type="protein sequence ID" value="SQA61310.1"/>
    <property type="molecule type" value="Genomic_DNA"/>
</dbReference>
<feature type="signal peptide" evidence="1">
    <location>
        <begin position="1"/>
        <end position="20"/>
    </location>
</feature>
<gene>
    <name evidence="2" type="ORF">NCTC10661_07066</name>
</gene>
<dbReference type="Proteomes" id="UP000250416">
    <property type="component" value="Unassembled WGS sequence"/>
</dbReference>
<reference evidence="2 3" key="1">
    <citation type="submission" date="2018-06" db="EMBL/GenBank/DDBJ databases">
        <authorList>
            <consortium name="Pathogen Informatics"/>
            <person name="Doyle S."/>
        </authorList>
    </citation>
    <scope>NUCLEOTIDE SEQUENCE [LARGE SCALE GENOMIC DNA]</scope>
    <source>
        <strain evidence="2 3">NCTC10661</strain>
    </source>
</reference>
<name>A0AAE8T737_BURCE</name>
<dbReference type="RefSeq" id="WP_111999420.1">
    <property type="nucleotide sequence ID" value="NZ_CADEUP010000004.1"/>
</dbReference>
<comment type="caution">
    <text evidence="2">The sequence shown here is derived from an EMBL/GenBank/DDBJ whole genome shotgun (WGS) entry which is preliminary data.</text>
</comment>
<keyword evidence="1" id="KW-0732">Signal</keyword>
<organism evidence="2 3">
    <name type="scientific">Burkholderia cepacia</name>
    <name type="common">Pseudomonas cepacia</name>
    <dbReference type="NCBI Taxonomy" id="292"/>
    <lineage>
        <taxon>Bacteria</taxon>
        <taxon>Pseudomonadati</taxon>
        <taxon>Pseudomonadota</taxon>
        <taxon>Betaproteobacteria</taxon>
        <taxon>Burkholderiales</taxon>
        <taxon>Burkholderiaceae</taxon>
        <taxon>Burkholderia</taxon>
        <taxon>Burkholderia cepacia complex</taxon>
    </lineage>
</organism>
<evidence type="ECO:0000256" key="1">
    <source>
        <dbReference type="SAM" id="SignalP"/>
    </source>
</evidence>
<protein>
    <submittedName>
        <fullName evidence="2">Porin</fullName>
    </submittedName>
</protein>
<accession>A0AAE8T737</accession>
<feature type="chain" id="PRO_5042180649" evidence="1">
    <location>
        <begin position="21"/>
        <end position="82"/>
    </location>
</feature>
<proteinExistence type="predicted"/>
<evidence type="ECO:0000313" key="2">
    <source>
        <dbReference type="EMBL" id="SQA61310.1"/>
    </source>
</evidence>